<dbReference type="Proteomes" id="UP000663881">
    <property type="component" value="Unassembled WGS sequence"/>
</dbReference>
<comment type="similarity">
    <text evidence="1 6">Belongs to the Arg-specific ADP-ribosyltransferase family.</text>
</comment>
<comment type="catalytic activity">
    <reaction evidence="5 6">
        <text>L-arginyl-[protein] + NAD(+) = N(omega)-(ADP-D-ribosyl)-L-arginyl-[protein] + nicotinamide + H(+)</text>
        <dbReference type="Rhea" id="RHEA:19149"/>
        <dbReference type="Rhea" id="RHEA-COMP:10532"/>
        <dbReference type="Rhea" id="RHEA-COMP:15087"/>
        <dbReference type="ChEBI" id="CHEBI:15378"/>
        <dbReference type="ChEBI" id="CHEBI:17154"/>
        <dbReference type="ChEBI" id="CHEBI:29965"/>
        <dbReference type="ChEBI" id="CHEBI:57540"/>
        <dbReference type="ChEBI" id="CHEBI:142554"/>
        <dbReference type="EC" id="2.4.2.31"/>
    </reaction>
</comment>
<proteinExistence type="inferred from homology"/>
<protein>
    <recommendedName>
        <fullName evidence="6">NAD(P)(+)--arginine ADP-ribosyltransferase</fullName>
        <ecNumber evidence="6">2.4.2.31</ecNumber>
    </recommendedName>
    <alternativeName>
        <fullName evidence="6">Mono(ADP-ribosyl)transferase</fullName>
    </alternativeName>
</protein>
<dbReference type="Proteomes" id="UP000663860">
    <property type="component" value="Unassembled WGS sequence"/>
</dbReference>
<organism evidence="10 13">
    <name type="scientific">Adineta steineri</name>
    <dbReference type="NCBI Taxonomy" id="433720"/>
    <lineage>
        <taxon>Eukaryota</taxon>
        <taxon>Metazoa</taxon>
        <taxon>Spiralia</taxon>
        <taxon>Gnathifera</taxon>
        <taxon>Rotifera</taxon>
        <taxon>Eurotatoria</taxon>
        <taxon>Bdelloidea</taxon>
        <taxon>Adinetida</taxon>
        <taxon>Adinetidae</taxon>
        <taxon>Adineta</taxon>
    </lineage>
</organism>
<evidence type="ECO:0000313" key="8">
    <source>
        <dbReference type="EMBL" id="CAF0941723.1"/>
    </source>
</evidence>
<evidence type="ECO:0000256" key="6">
    <source>
        <dbReference type="RuleBase" id="RU361228"/>
    </source>
</evidence>
<evidence type="ECO:0000256" key="4">
    <source>
        <dbReference type="ARBA" id="ARBA00022695"/>
    </source>
</evidence>
<keyword evidence="4" id="KW-0548">Nucleotidyltransferase</keyword>
<evidence type="ECO:0000256" key="3">
    <source>
        <dbReference type="ARBA" id="ARBA00022679"/>
    </source>
</evidence>
<dbReference type="Pfam" id="PF01129">
    <property type="entry name" value="ART"/>
    <property type="match status" value="1"/>
</dbReference>
<dbReference type="Proteomes" id="UP000663868">
    <property type="component" value="Unassembled WGS sequence"/>
</dbReference>
<dbReference type="GO" id="GO:0106274">
    <property type="term" value="F:NAD+-protein-arginine ADP-ribosyltransferase activity"/>
    <property type="evidence" value="ECO:0007669"/>
    <property type="project" value="UniProtKB-EC"/>
</dbReference>
<evidence type="ECO:0000313" key="10">
    <source>
        <dbReference type="EMBL" id="CAF3518409.1"/>
    </source>
</evidence>
<dbReference type="Proteomes" id="UP000663844">
    <property type="component" value="Unassembled WGS sequence"/>
</dbReference>
<reference evidence="10" key="1">
    <citation type="submission" date="2021-02" db="EMBL/GenBank/DDBJ databases">
        <authorList>
            <person name="Nowell W R."/>
        </authorList>
    </citation>
    <scope>NUCLEOTIDE SEQUENCE</scope>
</reference>
<evidence type="ECO:0000256" key="1">
    <source>
        <dbReference type="ARBA" id="ARBA00009558"/>
    </source>
</evidence>
<evidence type="ECO:0000256" key="2">
    <source>
        <dbReference type="ARBA" id="ARBA00022676"/>
    </source>
</evidence>
<dbReference type="InterPro" id="IPR000768">
    <property type="entry name" value="ART"/>
</dbReference>
<keyword evidence="3 6" id="KW-0808">Transferase</keyword>
<comment type="caution">
    <text evidence="10">The sequence shown here is derived from an EMBL/GenBank/DDBJ whole genome shotgun (WGS) entry which is preliminary data.</text>
</comment>
<dbReference type="PROSITE" id="PS51996">
    <property type="entry name" value="TR_MART"/>
    <property type="match status" value="1"/>
</dbReference>
<dbReference type="OrthoDB" id="423533at2759"/>
<keyword evidence="2 6" id="KW-0328">Glycosyltransferase</keyword>
<dbReference type="Gene3D" id="3.90.176.10">
    <property type="entry name" value="Toxin ADP-ribosyltransferase, Chain A, domain 1"/>
    <property type="match status" value="1"/>
</dbReference>
<dbReference type="EC" id="2.4.2.31" evidence="6"/>
<dbReference type="SUPFAM" id="SSF56399">
    <property type="entry name" value="ADP-ribosylation"/>
    <property type="match status" value="1"/>
</dbReference>
<dbReference type="Proteomes" id="UP000663891">
    <property type="component" value="Unassembled WGS sequence"/>
</dbReference>
<dbReference type="EMBL" id="CAJNOG010000100">
    <property type="protein sequence ID" value="CAF0941723.1"/>
    <property type="molecule type" value="Genomic_DNA"/>
</dbReference>
<evidence type="ECO:0000313" key="13">
    <source>
        <dbReference type="Proteomes" id="UP000663881"/>
    </source>
</evidence>
<dbReference type="Proteomes" id="UP000663845">
    <property type="component" value="Unassembled WGS sequence"/>
</dbReference>
<accession>A0A818I6I7</accession>
<dbReference type="EMBL" id="CAJOBB010000093">
    <property type="protein sequence ID" value="CAF3557778.1"/>
    <property type="molecule type" value="Genomic_DNA"/>
</dbReference>
<keyword evidence="6" id="KW-0521">NADP</keyword>
<dbReference type="EMBL" id="CAJOAY010000067">
    <property type="protein sequence ID" value="CAF3518409.1"/>
    <property type="molecule type" value="Genomic_DNA"/>
</dbReference>
<evidence type="ECO:0000313" key="9">
    <source>
        <dbReference type="EMBL" id="CAF1097039.1"/>
    </source>
</evidence>
<keyword evidence="6" id="KW-0520">NAD</keyword>
<name>A0A818I6I7_9BILA</name>
<dbReference type="EMBL" id="CAJOAZ010000835">
    <property type="protein sequence ID" value="CAF3720985.1"/>
    <property type="molecule type" value="Genomic_DNA"/>
</dbReference>
<dbReference type="GO" id="GO:0016779">
    <property type="term" value="F:nucleotidyltransferase activity"/>
    <property type="evidence" value="ECO:0007669"/>
    <property type="project" value="UniProtKB-KW"/>
</dbReference>
<dbReference type="EMBL" id="CAJNOE010000058">
    <property type="protein sequence ID" value="CAF0831837.1"/>
    <property type="molecule type" value="Genomic_DNA"/>
</dbReference>
<evidence type="ECO:0000313" key="7">
    <source>
        <dbReference type="EMBL" id="CAF0831837.1"/>
    </source>
</evidence>
<dbReference type="AlphaFoldDB" id="A0A818I6I7"/>
<gene>
    <name evidence="7" type="ORF">IZO911_LOCUS8572</name>
    <name evidence="8" type="ORF">JYZ213_LOCUS12770</name>
    <name evidence="11" type="ORF">KXQ929_LOCUS2982</name>
    <name evidence="10" type="ORF">OKA104_LOCUS2448</name>
    <name evidence="12" type="ORF">OXD698_LOCUS13640</name>
    <name evidence="9" type="ORF">VCS650_LOCUS19885</name>
</gene>
<dbReference type="EMBL" id="CAJNON010000201">
    <property type="protein sequence ID" value="CAF1097039.1"/>
    <property type="molecule type" value="Genomic_DNA"/>
</dbReference>
<evidence type="ECO:0000256" key="5">
    <source>
        <dbReference type="ARBA" id="ARBA00047597"/>
    </source>
</evidence>
<evidence type="ECO:0000313" key="11">
    <source>
        <dbReference type="EMBL" id="CAF3557778.1"/>
    </source>
</evidence>
<evidence type="ECO:0000313" key="12">
    <source>
        <dbReference type="EMBL" id="CAF3720985.1"/>
    </source>
</evidence>
<sequence>MATAVKDIDYPMISLTQRHRRLVETSIVEQNLKTTDPVNALGEQTSPLAGYNEEPLLPLAEACAPLANIISNLSVYIQIALNQTTDQLSHELTIDESASVRLYTMEWDEPNQSLYWMLNRALRKADHKALLPYFKYLKLFLTALVKLPCVPPQTVWRGVTANLSKNFPCGAVLTWWDFSSCTTSLTVLENNMYLGNVGERTLFSVETINGRKIRAHSYFDFEDEILLLPGTYMEVQSQLTPAVDLCIIHLKQVKPNETLLELPFEGNLKY</sequence>